<accession>A0A1J4JZY7</accession>
<proteinExistence type="predicted"/>
<dbReference type="Gene3D" id="3.40.50.1580">
    <property type="entry name" value="Nucleoside phosphorylase domain"/>
    <property type="match status" value="1"/>
</dbReference>
<keyword evidence="3" id="KW-1185">Reference proteome</keyword>
<gene>
    <name evidence="2" type="ORF">TRFO_27925</name>
</gene>
<dbReference type="PANTHER" id="PTHR43691:SF14">
    <property type="entry name" value="URIDINE PHOSPHORYLASE"/>
    <property type="match status" value="1"/>
</dbReference>
<dbReference type="GO" id="GO:0006218">
    <property type="term" value="P:uridine catabolic process"/>
    <property type="evidence" value="ECO:0007669"/>
    <property type="project" value="TreeGrafter"/>
</dbReference>
<dbReference type="Pfam" id="PF01048">
    <property type="entry name" value="PNP_UDP_1"/>
    <property type="match status" value="1"/>
</dbReference>
<evidence type="ECO:0000259" key="1">
    <source>
        <dbReference type="Pfam" id="PF01048"/>
    </source>
</evidence>
<dbReference type="OrthoDB" id="416752at2759"/>
<evidence type="ECO:0000313" key="2">
    <source>
        <dbReference type="EMBL" id="OHT04547.1"/>
    </source>
</evidence>
<evidence type="ECO:0000313" key="3">
    <source>
        <dbReference type="Proteomes" id="UP000179807"/>
    </source>
</evidence>
<feature type="domain" description="Nucleoside phosphorylase" evidence="1">
    <location>
        <begin position="49"/>
        <end position="192"/>
    </location>
</feature>
<dbReference type="VEuPathDB" id="TrichDB:TRFO_27925"/>
<dbReference type="Proteomes" id="UP000179807">
    <property type="component" value="Unassembled WGS sequence"/>
</dbReference>
<organism evidence="2 3">
    <name type="scientific">Tritrichomonas foetus</name>
    <dbReference type="NCBI Taxonomy" id="1144522"/>
    <lineage>
        <taxon>Eukaryota</taxon>
        <taxon>Metamonada</taxon>
        <taxon>Parabasalia</taxon>
        <taxon>Tritrichomonadida</taxon>
        <taxon>Tritrichomonadidae</taxon>
        <taxon>Tritrichomonas</taxon>
    </lineage>
</organism>
<dbReference type="InterPro" id="IPR000845">
    <property type="entry name" value="Nucleoside_phosphorylase_d"/>
</dbReference>
<comment type="caution">
    <text evidence="2">The sequence shown here is derived from an EMBL/GenBank/DDBJ whole genome shotgun (WGS) entry which is preliminary data.</text>
</comment>
<dbReference type="InterPro" id="IPR035994">
    <property type="entry name" value="Nucleoside_phosphorylase_sf"/>
</dbReference>
<dbReference type="AlphaFoldDB" id="A0A1J4JZY7"/>
<sequence>MTKQIEHVGSCTGGNTIPLDDEGRAYHFGCKADECANYILIVSCYKLAEQISTLFDKSEPVFKRESNRGYHTYTGLFKGKRVSVVAFGIGFAMVDFLVRELRTINKGPLTFIELGSAPTGSDIKIGTPVVVNDAVAFQIDFENFDKDIPYHIFKKPVPANAATVAAIENGLKTAKIEYVNGRVASNPSFCAGINAPTPQSGGIGAFNFKTDGLLELLEKECGKIASFEMDAYPLLWTSLRATEKDSIRSAVVSVVGADLKGNVISEDELNKKLLAVAPVLLEQLGNLQA</sequence>
<dbReference type="GO" id="GO:0004850">
    <property type="term" value="F:uridine phosphorylase activity"/>
    <property type="evidence" value="ECO:0007669"/>
    <property type="project" value="TreeGrafter"/>
</dbReference>
<dbReference type="GO" id="GO:0005829">
    <property type="term" value="C:cytosol"/>
    <property type="evidence" value="ECO:0007669"/>
    <property type="project" value="TreeGrafter"/>
</dbReference>
<reference evidence="2" key="1">
    <citation type="submission" date="2016-10" db="EMBL/GenBank/DDBJ databases">
        <authorList>
            <person name="Benchimol M."/>
            <person name="Almeida L.G."/>
            <person name="Vasconcelos A.T."/>
            <person name="Perreira-Neves A."/>
            <person name="Rosa I.A."/>
            <person name="Tasca T."/>
            <person name="Bogo M.R."/>
            <person name="de Souza W."/>
        </authorList>
    </citation>
    <scope>NUCLEOTIDE SEQUENCE [LARGE SCALE GENOMIC DNA]</scope>
    <source>
        <strain evidence="2">K</strain>
    </source>
</reference>
<dbReference type="RefSeq" id="XP_068357683.1">
    <property type="nucleotide sequence ID" value="XM_068505855.1"/>
</dbReference>
<dbReference type="PANTHER" id="PTHR43691">
    <property type="entry name" value="URIDINE PHOSPHORYLASE"/>
    <property type="match status" value="1"/>
</dbReference>
<dbReference type="SUPFAM" id="SSF53167">
    <property type="entry name" value="Purine and uridine phosphorylases"/>
    <property type="match status" value="1"/>
</dbReference>
<protein>
    <recommendedName>
        <fullName evidence="1">Nucleoside phosphorylase domain-containing protein</fullName>
    </recommendedName>
</protein>
<dbReference type="GeneID" id="94840559"/>
<dbReference type="EMBL" id="MLAK01000789">
    <property type="protein sequence ID" value="OHT04547.1"/>
    <property type="molecule type" value="Genomic_DNA"/>
</dbReference>
<name>A0A1J4JZY7_9EUKA</name>